<dbReference type="EMBL" id="FRFE01000008">
    <property type="protein sequence ID" value="SHO47744.1"/>
    <property type="molecule type" value="Genomic_DNA"/>
</dbReference>
<accession>A0A1M7Y5M0</accession>
<feature type="domain" description="PilZ" evidence="1">
    <location>
        <begin position="4"/>
        <end position="103"/>
    </location>
</feature>
<dbReference type="OrthoDB" id="5432541at2"/>
<dbReference type="SUPFAM" id="SSF141371">
    <property type="entry name" value="PilZ domain-like"/>
    <property type="match status" value="1"/>
</dbReference>
<dbReference type="Pfam" id="PF07238">
    <property type="entry name" value="PilZ"/>
    <property type="match status" value="1"/>
</dbReference>
<sequence length="112" mass="12573">MTRERRAFTRIRLDVPASLFLYQVDMRHEGSITDLSMGGCYFPIPHTFPVGQKCRFQLTIGEGLEMERVDVEGTIVRSDGKGVGIQFLDVTSEIQATLARIMAKKGIAHQET</sequence>
<dbReference type="RefSeq" id="WP_073613261.1">
    <property type="nucleotide sequence ID" value="NZ_FRFE01000008.1"/>
</dbReference>
<reference evidence="2 3" key="1">
    <citation type="submission" date="2016-12" db="EMBL/GenBank/DDBJ databases">
        <authorList>
            <person name="Song W.-J."/>
            <person name="Kurnit D.M."/>
        </authorList>
    </citation>
    <scope>NUCLEOTIDE SEQUENCE [LARGE SCALE GENOMIC DNA]</scope>
    <source>
        <strain evidence="2 3">DSM 18488</strain>
    </source>
</reference>
<dbReference type="AlphaFoldDB" id="A0A1M7Y5M0"/>
<evidence type="ECO:0000313" key="3">
    <source>
        <dbReference type="Proteomes" id="UP000184603"/>
    </source>
</evidence>
<evidence type="ECO:0000259" key="1">
    <source>
        <dbReference type="Pfam" id="PF07238"/>
    </source>
</evidence>
<dbReference type="Gene3D" id="2.40.10.220">
    <property type="entry name" value="predicted glycosyltransferase like domains"/>
    <property type="match status" value="1"/>
</dbReference>
<name>A0A1M7Y5M0_9BACT</name>
<organism evidence="2 3">
    <name type="scientific">Desulfopila aestuarii DSM 18488</name>
    <dbReference type="NCBI Taxonomy" id="1121416"/>
    <lineage>
        <taxon>Bacteria</taxon>
        <taxon>Pseudomonadati</taxon>
        <taxon>Thermodesulfobacteriota</taxon>
        <taxon>Desulfobulbia</taxon>
        <taxon>Desulfobulbales</taxon>
        <taxon>Desulfocapsaceae</taxon>
        <taxon>Desulfopila</taxon>
    </lineage>
</organism>
<dbReference type="STRING" id="1121416.SAMN02745220_01949"/>
<evidence type="ECO:0000313" key="2">
    <source>
        <dbReference type="EMBL" id="SHO47744.1"/>
    </source>
</evidence>
<protein>
    <submittedName>
        <fullName evidence="2">PilZ domain-containing protein</fullName>
    </submittedName>
</protein>
<dbReference type="InterPro" id="IPR009875">
    <property type="entry name" value="PilZ_domain"/>
</dbReference>
<proteinExistence type="predicted"/>
<keyword evidence="3" id="KW-1185">Reference proteome</keyword>
<dbReference type="Proteomes" id="UP000184603">
    <property type="component" value="Unassembled WGS sequence"/>
</dbReference>
<gene>
    <name evidence="2" type="ORF">SAMN02745220_01949</name>
</gene>
<dbReference type="GO" id="GO:0035438">
    <property type="term" value="F:cyclic-di-GMP binding"/>
    <property type="evidence" value="ECO:0007669"/>
    <property type="project" value="InterPro"/>
</dbReference>